<dbReference type="Pfam" id="PF14864">
    <property type="entry name" value="Alkyl_sulf_C"/>
    <property type="match status" value="1"/>
</dbReference>
<name>A0A2S7KUM4_9FLAO</name>
<evidence type="ECO:0000259" key="6">
    <source>
        <dbReference type="Pfam" id="PF14863"/>
    </source>
</evidence>
<comment type="similarity">
    <text evidence="4">Belongs to the metallo-beta-lactamase superfamily. Type III sulfatase family.</text>
</comment>
<dbReference type="Gene3D" id="3.60.15.30">
    <property type="entry name" value="Metallo-beta-lactamase domain"/>
    <property type="match status" value="1"/>
</dbReference>
<evidence type="ECO:0000256" key="1">
    <source>
        <dbReference type="ARBA" id="ARBA00022723"/>
    </source>
</evidence>
<dbReference type="Pfam" id="PF14863">
    <property type="entry name" value="Alkyl_sulf_dimr"/>
    <property type="match status" value="1"/>
</dbReference>
<evidence type="ECO:0000259" key="5">
    <source>
        <dbReference type="Pfam" id="PF00753"/>
    </source>
</evidence>
<dbReference type="Proteomes" id="UP000239522">
    <property type="component" value="Unassembled WGS sequence"/>
</dbReference>
<dbReference type="OrthoDB" id="9802248at2"/>
<evidence type="ECO:0000259" key="7">
    <source>
        <dbReference type="Pfam" id="PF14864"/>
    </source>
</evidence>
<dbReference type="InterPro" id="IPR038536">
    <property type="entry name" value="Alkyl/aryl-sulf_dimr_sf"/>
</dbReference>
<dbReference type="Pfam" id="PF00753">
    <property type="entry name" value="Lactamase_B"/>
    <property type="match status" value="1"/>
</dbReference>
<keyword evidence="2" id="KW-0378">Hydrolase</keyword>
<evidence type="ECO:0000256" key="2">
    <source>
        <dbReference type="ARBA" id="ARBA00022801"/>
    </source>
</evidence>
<dbReference type="GO" id="GO:0046983">
    <property type="term" value="F:protein dimerization activity"/>
    <property type="evidence" value="ECO:0007669"/>
    <property type="project" value="InterPro"/>
</dbReference>
<dbReference type="InterPro" id="IPR029229">
    <property type="entry name" value="Alkyl_sulf_C"/>
</dbReference>
<feature type="domain" description="Alkyl sulfatase dimerisation" evidence="6">
    <location>
        <begin position="130"/>
        <end position="265"/>
    </location>
</feature>
<comment type="caution">
    <text evidence="8">The sequence shown here is derived from an EMBL/GenBank/DDBJ whole genome shotgun (WGS) entry which is preliminary data.</text>
</comment>
<dbReference type="InterPro" id="IPR036527">
    <property type="entry name" value="SCP2_sterol-bd_dom_sf"/>
</dbReference>
<gene>
    <name evidence="8" type="ORF">BST83_03205</name>
</gene>
<keyword evidence="3" id="KW-0862">Zinc</keyword>
<evidence type="ECO:0000313" key="8">
    <source>
        <dbReference type="EMBL" id="PQB06296.1"/>
    </source>
</evidence>
<dbReference type="PANTHER" id="PTHR43223">
    <property type="entry name" value="ALKYL/ARYL-SULFATASE"/>
    <property type="match status" value="1"/>
</dbReference>
<dbReference type="InterPro" id="IPR001279">
    <property type="entry name" value="Metallo-B-lactamas"/>
</dbReference>
<dbReference type="GO" id="GO:0018741">
    <property type="term" value="F:linear primary-alkylsulfatase activity"/>
    <property type="evidence" value="ECO:0007669"/>
    <property type="project" value="TreeGrafter"/>
</dbReference>
<feature type="domain" description="Metallo-beta-lactamase" evidence="5">
    <location>
        <begin position="5"/>
        <end position="92"/>
    </location>
</feature>
<dbReference type="GO" id="GO:0046872">
    <property type="term" value="F:metal ion binding"/>
    <property type="evidence" value="ECO:0007669"/>
    <property type="project" value="UniProtKB-KW"/>
</dbReference>
<dbReference type="GO" id="GO:0018909">
    <property type="term" value="P:dodecyl sulfate metabolic process"/>
    <property type="evidence" value="ECO:0007669"/>
    <property type="project" value="TreeGrafter"/>
</dbReference>
<dbReference type="Gene3D" id="1.25.40.880">
    <property type="entry name" value="Alkyl sulfatase, dimerisation domain"/>
    <property type="match status" value="1"/>
</dbReference>
<dbReference type="PANTHER" id="PTHR43223:SF1">
    <property type="entry name" value="ALKYL_ARYL-SULFATASE BDS1"/>
    <property type="match status" value="1"/>
</dbReference>
<dbReference type="EMBL" id="MQUA01000013">
    <property type="protein sequence ID" value="PQB06296.1"/>
    <property type="molecule type" value="Genomic_DNA"/>
</dbReference>
<evidence type="ECO:0000313" key="9">
    <source>
        <dbReference type="Proteomes" id="UP000239522"/>
    </source>
</evidence>
<protein>
    <recommendedName>
        <fullName evidence="10">MBL fold metallo-hydrolase</fullName>
    </recommendedName>
</protein>
<evidence type="ECO:0000256" key="3">
    <source>
        <dbReference type="ARBA" id="ARBA00022833"/>
    </source>
</evidence>
<evidence type="ECO:0000256" key="4">
    <source>
        <dbReference type="ARBA" id="ARBA00033751"/>
    </source>
</evidence>
<keyword evidence="1" id="KW-0479">Metal-binding</keyword>
<dbReference type="Gene3D" id="3.30.1050.10">
    <property type="entry name" value="SCP2 sterol-binding domain"/>
    <property type="match status" value="1"/>
</dbReference>
<dbReference type="InterPro" id="IPR036866">
    <property type="entry name" value="RibonucZ/Hydroxyglut_hydro"/>
</dbReference>
<dbReference type="InterPro" id="IPR052195">
    <property type="entry name" value="Bact_Alkyl/Aryl-Sulfatase"/>
</dbReference>
<dbReference type="RefSeq" id="WP_104808547.1">
    <property type="nucleotide sequence ID" value="NZ_MQUA01000013.1"/>
</dbReference>
<proteinExistence type="inferred from homology"/>
<feature type="domain" description="Alkyl sulfatase C-terminal" evidence="7">
    <location>
        <begin position="275"/>
        <end position="381"/>
    </location>
</feature>
<sequence>MGVIKPTHTFEDELTIEEAGIKLKLVHAPGETDDQLFVWIDDKKILLPGDNIYKTFPNLYTIRGTSYRDIKKWSSSIDKMRYLNPEIIIPSHTKPIKQKDTIRKILTNYRDAIQFVHDQTIRNINLGLMPDEIAEKVILPTHLSNSPYLKEFYSKVNWSVKSVFARSLGLFDGNPSTLLPLPLKEKTAKIIELAGGFDVLKQTTVAAFTNKNYQWSLELTDYLLKIAPKDNEVLELRYNSLIKLGGSNSNPNARHYYLTSALELKVLEMKLRPATGKIAEQLTLKSTFDGMVVSLIPEKSIYENKKVNFFFPDIKEKWSVQVRYGIAEIQSFNVNDADIFLEINSKDWKKLASGVDGGIESYFSGNMNFKKRNLLTFKSFFDYV</sequence>
<dbReference type="AlphaFoldDB" id="A0A2S7KUM4"/>
<dbReference type="SUPFAM" id="SSF56281">
    <property type="entry name" value="Metallo-hydrolase/oxidoreductase"/>
    <property type="match status" value="1"/>
</dbReference>
<keyword evidence="9" id="KW-1185">Reference proteome</keyword>
<evidence type="ECO:0008006" key="10">
    <source>
        <dbReference type="Google" id="ProtNLM"/>
    </source>
</evidence>
<reference evidence="8 9" key="1">
    <citation type="submission" date="2016-11" db="EMBL/GenBank/DDBJ databases">
        <title>Trade-off between light-utilization and light-protection in marine flavobacteria.</title>
        <authorList>
            <person name="Kumagai Y."/>
        </authorList>
    </citation>
    <scope>NUCLEOTIDE SEQUENCE [LARGE SCALE GENOMIC DNA]</scope>
    <source>
        <strain evidence="8 9">ATCC 700397</strain>
    </source>
</reference>
<organism evidence="8 9">
    <name type="scientific">Polaribacter filamentus</name>
    <dbReference type="NCBI Taxonomy" id="53483"/>
    <lineage>
        <taxon>Bacteria</taxon>
        <taxon>Pseudomonadati</taxon>
        <taxon>Bacteroidota</taxon>
        <taxon>Flavobacteriia</taxon>
        <taxon>Flavobacteriales</taxon>
        <taxon>Flavobacteriaceae</taxon>
    </lineage>
</organism>
<dbReference type="InterPro" id="IPR029228">
    <property type="entry name" value="Alkyl_sulf_dimr"/>
</dbReference>
<accession>A0A2S7KUM4</accession>
<dbReference type="SUPFAM" id="SSF55718">
    <property type="entry name" value="SCP-like"/>
    <property type="match status" value="1"/>
</dbReference>